<dbReference type="PANTHER" id="PTHR23155">
    <property type="entry name" value="DISEASE RESISTANCE PROTEIN RP"/>
    <property type="match status" value="1"/>
</dbReference>
<gene>
    <name evidence="4" type="ORF">GH714_027628</name>
</gene>
<feature type="domain" description="Disease resistance protein winged helix" evidence="3">
    <location>
        <begin position="293"/>
        <end position="359"/>
    </location>
</feature>
<proteinExistence type="predicted"/>
<evidence type="ECO:0000256" key="1">
    <source>
        <dbReference type="ARBA" id="ARBA00022737"/>
    </source>
</evidence>
<dbReference type="PANTHER" id="PTHR23155:SF759">
    <property type="entry name" value="AAA+ ATPASE DOMAIN-CONTAINING PROTEIN"/>
    <property type="match status" value="1"/>
</dbReference>
<dbReference type="EMBL" id="JAAGAX010000005">
    <property type="protein sequence ID" value="KAF2314565.1"/>
    <property type="molecule type" value="Genomic_DNA"/>
</dbReference>
<keyword evidence="2" id="KW-0611">Plant defense</keyword>
<dbReference type="GO" id="GO:0098542">
    <property type="term" value="P:defense response to other organism"/>
    <property type="evidence" value="ECO:0007669"/>
    <property type="project" value="TreeGrafter"/>
</dbReference>
<accession>A0A6A6MPS7</accession>
<name>A0A6A6MPS7_HEVBR</name>
<dbReference type="AlphaFoldDB" id="A0A6A6MPS7"/>
<dbReference type="Gene3D" id="3.80.10.10">
    <property type="entry name" value="Ribonuclease Inhibitor"/>
    <property type="match status" value="1"/>
</dbReference>
<evidence type="ECO:0000313" key="5">
    <source>
        <dbReference type="Proteomes" id="UP000467840"/>
    </source>
</evidence>
<dbReference type="Proteomes" id="UP000467840">
    <property type="component" value="Chromosome 15"/>
</dbReference>
<sequence>MAGADPVLSVVAEQLLTALVKEAQHAHDFKNEFDFMKQRVDGIKKLLDNEDNCNQLIIQRFPTFREFEDEVHDILTDCSLREEYQKHGPLSKLFPTNFFFKRGTCKKIKDINLRMKMTLEILGNSLQVQQFASSLQKNVTCKFGWEHERPEQIIIGLDRDAEKIKKWILCKDKEVAYAIQVDELRVHEPKFLNEKDSWSLFCSHASLEDHCRKFRKAGAENRSQVWGTSTGDQRIGVLLGSSFHIDNWNESWINLCKPNITKENKVTTSLHLSYKALPPYLRQCLLFLYLPEEIQAEKLIHWWVGEEFIQGKDSKTAIEMGFESLSKLVSTCLVEVVHRQDSDERVYKYKLHDLVRGLIIQIAKVKKLCSFDEEGNQNFDKDSRARWLGFRSGMDAKLLKGSPKLRALLMTSNRAPFHRNLGSLRSLRALDLSNNTLDNNQLMNLFSWISSIKRLAYLNLSGAKQLQEVPHSICKLRNLQLLILRGQYAIQTKSFNHLSEKVDSNGPILL</sequence>
<evidence type="ECO:0000259" key="3">
    <source>
        <dbReference type="Pfam" id="PF23559"/>
    </source>
</evidence>
<protein>
    <recommendedName>
        <fullName evidence="3">Disease resistance protein winged helix domain-containing protein</fullName>
    </recommendedName>
</protein>
<dbReference type="SUPFAM" id="SSF52047">
    <property type="entry name" value="RNI-like"/>
    <property type="match status" value="1"/>
</dbReference>
<dbReference type="InterPro" id="IPR044974">
    <property type="entry name" value="Disease_R_plants"/>
</dbReference>
<organism evidence="4 5">
    <name type="scientific">Hevea brasiliensis</name>
    <name type="common">Para rubber tree</name>
    <name type="synonym">Siphonia brasiliensis</name>
    <dbReference type="NCBI Taxonomy" id="3981"/>
    <lineage>
        <taxon>Eukaryota</taxon>
        <taxon>Viridiplantae</taxon>
        <taxon>Streptophyta</taxon>
        <taxon>Embryophyta</taxon>
        <taxon>Tracheophyta</taxon>
        <taxon>Spermatophyta</taxon>
        <taxon>Magnoliopsida</taxon>
        <taxon>eudicotyledons</taxon>
        <taxon>Gunneridae</taxon>
        <taxon>Pentapetalae</taxon>
        <taxon>rosids</taxon>
        <taxon>fabids</taxon>
        <taxon>Malpighiales</taxon>
        <taxon>Euphorbiaceae</taxon>
        <taxon>Crotonoideae</taxon>
        <taxon>Micrandreae</taxon>
        <taxon>Hevea</taxon>
    </lineage>
</organism>
<evidence type="ECO:0000313" key="4">
    <source>
        <dbReference type="EMBL" id="KAF2314565.1"/>
    </source>
</evidence>
<dbReference type="InterPro" id="IPR058922">
    <property type="entry name" value="WHD_DRP"/>
</dbReference>
<dbReference type="Gene3D" id="1.10.10.10">
    <property type="entry name" value="Winged helix-like DNA-binding domain superfamily/Winged helix DNA-binding domain"/>
    <property type="match status" value="1"/>
</dbReference>
<dbReference type="InterPro" id="IPR032675">
    <property type="entry name" value="LRR_dom_sf"/>
</dbReference>
<keyword evidence="1" id="KW-0677">Repeat</keyword>
<keyword evidence="5" id="KW-1185">Reference proteome</keyword>
<dbReference type="Pfam" id="PF23559">
    <property type="entry name" value="WHD_DRP"/>
    <property type="match status" value="1"/>
</dbReference>
<reference evidence="4 5" key="1">
    <citation type="journal article" date="2020" name="Mol. Plant">
        <title>The Chromosome-Based Rubber Tree Genome Provides New Insights into Spurge Genome Evolution and Rubber Biosynthesis.</title>
        <authorList>
            <person name="Liu J."/>
            <person name="Shi C."/>
            <person name="Shi C.C."/>
            <person name="Li W."/>
            <person name="Zhang Q.J."/>
            <person name="Zhang Y."/>
            <person name="Li K."/>
            <person name="Lu H.F."/>
            <person name="Shi C."/>
            <person name="Zhu S.T."/>
            <person name="Xiao Z.Y."/>
            <person name="Nan H."/>
            <person name="Yue Y."/>
            <person name="Zhu X.G."/>
            <person name="Wu Y."/>
            <person name="Hong X.N."/>
            <person name="Fan G.Y."/>
            <person name="Tong Y."/>
            <person name="Zhang D."/>
            <person name="Mao C.L."/>
            <person name="Liu Y.L."/>
            <person name="Hao S.J."/>
            <person name="Liu W.Q."/>
            <person name="Lv M.Q."/>
            <person name="Zhang H.B."/>
            <person name="Liu Y."/>
            <person name="Hu-Tang G.R."/>
            <person name="Wang J.P."/>
            <person name="Wang J.H."/>
            <person name="Sun Y.H."/>
            <person name="Ni S.B."/>
            <person name="Chen W.B."/>
            <person name="Zhang X.C."/>
            <person name="Jiao Y.N."/>
            <person name="Eichler E.E."/>
            <person name="Li G.H."/>
            <person name="Liu X."/>
            <person name="Gao L.Z."/>
        </authorList>
    </citation>
    <scope>NUCLEOTIDE SEQUENCE [LARGE SCALE GENOMIC DNA]</scope>
    <source>
        <strain evidence="5">cv. GT1</strain>
        <tissue evidence="4">Leaf</tissue>
    </source>
</reference>
<comment type="caution">
    <text evidence="4">The sequence shown here is derived from an EMBL/GenBank/DDBJ whole genome shotgun (WGS) entry which is preliminary data.</text>
</comment>
<evidence type="ECO:0000256" key="2">
    <source>
        <dbReference type="ARBA" id="ARBA00022821"/>
    </source>
</evidence>
<dbReference type="InterPro" id="IPR036388">
    <property type="entry name" value="WH-like_DNA-bd_sf"/>
</dbReference>